<evidence type="ECO:0000256" key="5">
    <source>
        <dbReference type="SAM" id="SignalP"/>
    </source>
</evidence>
<sequence>MQTSILSTIFLAASALALPTSSGYYPPPTTPTCTSKSTSISSWTVHDFDFHASYIFSTPAHQNSWGYANFTLENPALEEKHICSATSSQLSDFFYGTVVYECVSVTDGDKATFTYSRPDNVLRINQTWNCADEGSRFTAEGGIKLDLNCKEDKYQNPDWHTGDIYSSRTITCDKVTVTAPIETMTAVA</sequence>
<feature type="domain" description="AA1-like" evidence="6">
    <location>
        <begin position="46"/>
        <end position="172"/>
    </location>
</feature>
<evidence type="ECO:0000259" key="6">
    <source>
        <dbReference type="Pfam" id="PF16541"/>
    </source>
</evidence>
<feature type="signal peptide" evidence="5">
    <location>
        <begin position="1"/>
        <end position="17"/>
    </location>
</feature>
<evidence type="ECO:0000256" key="2">
    <source>
        <dbReference type="ARBA" id="ARBA00022525"/>
    </source>
</evidence>
<evidence type="ECO:0000256" key="3">
    <source>
        <dbReference type="ARBA" id="ARBA00022729"/>
    </source>
</evidence>
<keyword evidence="3 5" id="KW-0732">Signal</keyword>
<keyword evidence="4" id="KW-1015">Disulfide bond</keyword>
<keyword evidence="2" id="KW-0964">Secreted</keyword>
<reference evidence="7 8" key="1">
    <citation type="submission" date="2024-01" db="EMBL/GenBank/DDBJ databases">
        <title>Complete genome of Cladobotryum mycophilum ATHUM6906.</title>
        <authorList>
            <person name="Christinaki A.C."/>
            <person name="Myridakis A.I."/>
            <person name="Kouvelis V.N."/>
        </authorList>
    </citation>
    <scope>NUCLEOTIDE SEQUENCE [LARGE SCALE GENOMIC DNA]</scope>
    <source>
        <strain evidence="7 8">ATHUM6906</strain>
    </source>
</reference>
<dbReference type="Pfam" id="PF16541">
    <property type="entry name" value="AltA1"/>
    <property type="match status" value="1"/>
</dbReference>
<proteinExistence type="predicted"/>
<evidence type="ECO:0000256" key="1">
    <source>
        <dbReference type="ARBA" id="ARBA00004613"/>
    </source>
</evidence>
<evidence type="ECO:0000256" key="4">
    <source>
        <dbReference type="ARBA" id="ARBA00023157"/>
    </source>
</evidence>
<comment type="subcellular location">
    <subcellularLocation>
        <location evidence="1">Secreted</location>
    </subcellularLocation>
</comment>
<dbReference type="Proteomes" id="UP001338125">
    <property type="component" value="Unassembled WGS sequence"/>
</dbReference>
<accession>A0ABR0SYV7</accession>
<organism evidence="7 8">
    <name type="scientific">Cladobotryum mycophilum</name>
    <dbReference type="NCBI Taxonomy" id="491253"/>
    <lineage>
        <taxon>Eukaryota</taxon>
        <taxon>Fungi</taxon>
        <taxon>Dikarya</taxon>
        <taxon>Ascomycota</taxon>
        <taxon>Pezizomycotina</taxon>
        <taxon>Sordariomycetes</taxon>
        <taxon>Hypocreomycetidae</taxon>
        <taxon>Hypocreales</taxon>
        <taxon>Hypocreaceae</taxon>
        <taxon>Cladobotryum</taxon>
    </lineage>
</organism>
<dbReference type="InterPro" id="IPR032382">
    <property type="entry name" value="AltA1"/>
</dbReference>
<name>A0ABR0SYV7_9HYPO</name>
<evidence type="ECO:0000313" key="8">
    <source>
        <dbReference type="Proteomes" id="UP001338125"/>
    </source>
</evidence>
<gene>
    <name evidence="7" type="ORF">PT974_02282</name>
</gene>
<comment type="caution">
    <text evidence="7">The sequence shown here is derived from an EMBL/GenBank/DDBJ whole genome shotgun (WGS) entry which is preliminary data.</text>
</comment>
<evidence type="ECO:0000313" key="7">
    <source>
        <dbReference type="EMBL" id="KAK5996935.1"/>
    </source>
</evidence>
<protein>
    <recommendedName>
        <fullName evidence="6">AA1-like domain-containing protein</fullName>
    </recommendedName>
</protein>
<dbReference type="EMBL" id="JAVFKD010000002">
    <property type="protein sequence ID" value="KAK5996935.1"/>
    <property type="molecule type" value="Genomic_DNA"/>
</dbReference>
<keyword evidence="8" id="KW-1185">Reference proteome</keyword>
<feature type="chain" id="PRO_5045441638" description="AA1-like domain-containing protein" evidence="5">
    <location>
        <begin position="18"/>
        <end position="188"/>
    </location>
</feature>